<comment type="caution">
    <text evidence="3">The sequence shown here is derived from an EMBL/GenBank/DDBJ whole genome shotgun (WGS) entry which is preliminary data.</text>
</comment>
<evidence type="ECO:0000259" key="2">
    <source>
        <dbReference type="PROSITE" id="PS51194"/>
    </source>
</evidence>
<evidence type="ECO:0000313" key="4">
    <source>
        <dbReference type="Proteomes" id="UP000790580"/>
    </source>
</evidence>
<dbReference type="SMART" id="SM00487">
    <property type="entry name" value="DEXDc"/>
    <property type="match status" value="1"/>
</dbReference>
<evidence type="ECO:0000259" key="1">
    <source>
        <dbReference type="PROSITE" id="PS51192"/>
    </source>
</evidence>
<dbReference type="SUPFAM" id="SSF52540">
    <property type="entry name" value="P-loop containing nucleoside triphosphate hydrolases"/>
    <property type="match status" value="1"/>
</dbReference>
<proteinExistence type="predicted"/>
<accession>A0ABS6JNY0</accession>
<gene>
    <name evidence="3" type="ORF">KS407_02325</name>
</gene>
<dbReference type="Pfam" id="PF04851">
    <property type="entry name" value="ResIII"/>
    <property type="match status" value="1"/>
</dbReference>
<dbReference type="InterPro" id="IPR050742">
    <property type="entry name" value="Helicase_Restrict-Modif_Enz"/>
</dbReference>
<keyword evidence="3" id="KW-0347">Helicase</keyword>
<dbReference type="InterPro" id="IPR027417">
    <property type="entry name" value="P-loop_NTPase"/>
</dbReference>
<feature type="domain" description="Helicase ATP-binding" evidence="1">
    <location>
        <begin position="183"/>
        <end position="359"/>
    </location>
</feature>
<keyword evidence="3" id="KW-0067">ATP-binding</keyword>
<dbReference type="EMBL" id="JAHQCR010000015">
    <property type="protein sequence ID" value="MBU9720274.1"/>
    <property type="molecule type" value="Genomic_DNA"/>
</dbReference>
<name>A0ABS6JNY0_9BACI</name>
<dbReference type="Proteomes" id="UP000790580">
    <property type="component" value="Unassembled WGS sequence"/>
</dbReference>
<sequence>MNAFPTEHDIKLAVTLLVDHYKVPEAMIEGIFGAYNYERLNQLLDNLGENQVDIRELTRMLVVEKGAQLFAGSSVEVRKLREHMLRQLPEQELIDLYNRNPATGRVITTPSYMYRPLYEKMWRSGGPWPRDFVRTLGFPIVFSGISLQNTATTEPVIDIEARKSVPPLVDFQLQLKERMLEVLNLEGEKTRCVVTLPTGGGKTRVAVESFIEWMHQRFSEGKYMLWIAQSEELCEQAIACITDMWQEKEFPESLRVYRYFAGKTIKEEQLIGGAVVASIQQIYSRIVGEDPVLEDILRNCGAMIIDEAHHAAADSYGALLEKAEELCGPDLFPICGLTATPGRNNGETTSLVKRFQAYLIQPDLPKERKYEENPLLYFREKGYLAKPKHLVFQSGRVYEVNENEVEKGAEDLLTPELLEVLANDEVRNYRIVERLLEIPRGKQTLVYTCTVEHAEYLTSVLNAIGRKSASISANTPKVARRMYIDAFKNGELEFLFNYGVLTTGFDAPNTEYIVICRPTTSELLYEQIVGRGLRGPKFGGTSECTIIDFADNLLRLGKPLAYQRFHQFWEAGGTLGTGSLSQSEQ</sequence>
<reference evidence="3 4" key="1">
    <citation type="submission" date="2021-06" db="EMBL/GenBank/DDBJ databases">
        <title>Bacillus sp. RD4P76, an endophyte from a halophyte.</title>
        <authorList>
            <person name="Sun J.-Q."/>
        </authorList>
    </citation>
    <scope>NUCLEOTIDE SEQUENCE [LARGE SCALE GENOMIC DNA]</scope>
    <source>
        <strain evidence="3 4">JCM 17098</strain>
    </source>
</reference>
<dbReference type="InterPro" id="IPR006935">
    <property type="entry name" value="Helicase/UvrB_N"/>
</dbReference>
<dbReference type="InterPro" id="IPR001650">
    <property type="entry name" value="Helicase_C-like"/>
</dbReference>
<dbReference type="GO" id="GO:0004386">
    <property type="term" value="F:helicase activity"/>
    <property type="evidence" value="ECO:0007669"/>
    <property type="project" value="UniProtKB-KW"/>
</dbReference>
<dbReference type="SMART" id="SM00490">
    <property type="entry name" value="HELICc"/>
    <property type="match status" value="1"/>
</dbReference>
<dbReference type="InterPro" id="IPR014001">
    <property type="entry name" value="Helicase_ATP-bd"/>
</dbReference>
<evidence type="ECO:0000313" key="3">
    <source>
        <dbReference type="EMBL" id="MBU9720274.1"/>
    </source>
</evidence>
<dbReference type="Gene3D" id="3.40.50.300">
    <property type="entry name" value="P-loop containing nucleotide triphosphate hydrolases"/>
    <property type="match status" value="2"/>
</dbReference>
<keyword evidence="4" id="KW-1185">Reference proteome</keyword>
<dbReference type="RefSeq" id="WP_088073902.1">
    <property type="nucleotide sequence ID" value="NZ_JAHQCR010000015.1"/>
</dbReference>
<dbReference type="PANTHER" id="PTHR47396:SF1">
    <property type="entry name" value="ATP-DEPENDENT HELICASE IRC3-RELATED"/>
    <property type="match status" value="1"/>
</dbReference>
<keyword evidence="3" id="KW-0378">Hydrolase</keyword>
<dbReference type="PANTHER" id="PTHR47396">
    <property type="entry name" value="TYPE I RESTRICTION ENZYME ECOKI R PROTEIN"/>
    <property type="match status" value="1"/>
</dbReference>
<keyword evidence="3" id="KW-0547">Nucleotide-binding</keyword>
<dbReference type="PROSITE" id="PS51192">
    <property type="entry name" value="HELICASE_ATP_BIND_1"/>
    <property type="match status" value="1"/>
</dbReference>
<feature type="domain" description="Helicase C-terminal" evidence="2">
    <location>
        <begin position="430"/>
        <end position="581"/>
    </location>
</feature>
<protein>
    <submittedName>
        <fullName evidence="3">DEAD/DEAH box helicase family protein</fullName>
    </submittedName>
</protein>
<dbReference type="Pfam" id="PF00271">
    <property type="entry name" value="Helicase_C"/>
    <property type="match status" value="1"/>
</dbReference>
<organism evidence="3 4">
    <name type="scientific">Evansella alkalicola</name>
    <dbReference type="NCBI Taxonomy" id="745819"/>
    <lineage>
        <taxon>Bacteria</taxon>
        <taxon>Bacillati</taxon>
        <taxon>Bacillota</taxon>
        <taxon>Bacilli</taxon>
        <taxon>Bacillales</taxon>
        <taxon>Bacillaceae</taxon>
        <taxon>Evansella</taxon>
    </lineage>
</organism>
<dbReference type="PROSITE" id="PS51194">
    <property type="entry name" value="HELICASE_CTER"/>
    <property type="match status" value="1"/>
</dbReference>